<comment type="cofactor">
    <cofactor evidence="1 19">
        <name>Mg(2+)</name>
        <dbReference type="ChEBI" id="CHEBI:18420"/>
    </cofactor>
</comment>
<evidence type="ECO:0000256" key="11">
    <source>
        <dbReference type="ARBA" id="ARBA00022842"/>
    </source>
</evidence>
<dbReference type="Pfam" id="PF02654">
    <property type="entry name" value="CobS"/>
    <property type="match status" value="1"/>
</dbReference>
<dbReference type="GO" id="GO:0008818">
    <property type="term" value="F:cobalamin 5'-phosphate synthase activity"/>
    <property type="evidence" value="ECO:0007669"/>
    <property type="project" value="UniProtKB-UniRule"/>
</dbReference>
<evidence type="ECO:0000256" key="10">
    <source>
        <dbReference type="ARBA" id="ARBA00022692"/>
    </source>
</evidence>
<dbReference type="GO" id="GO:0005886">
    <property type="term" value="C:plasma membrane"/>
    <property type="evidence" value="ECO:0007669"/>
    <property type="project" value="UniProtKB-SubCell"/>
</dbReference>
<feature type="transmembrane region" description="Helical" evidence="19">
    <location>
        <begin position="143"/>
        <end position="163"/>
    </location>
</feature>
<evidence type="ECO:0000313" key="20">
    <source>
        <dbReference type="EMBL" id="TNM66671.1"/>
    </source>
</evidence>
<dbReference type="NCBIfam" id="TIGR00317">
    <property type="entry name" value="cobS"/>
    <property type="match status" value="1"/>
</dbReference>
<evidence type="ECO:0000256" key="9">
    <source>
        <dbReference type="ARBA" id="ARBA00022679"/>
    </source>
</evidence>
<dbReference type="EC" id="2.7.8.26" evidence="5 19"/>
<dbReference type="InterPro" id="IPR003805">
    <property type="entry name" value="CobS"/>
</dbReference>
<evidence type="ECO:0000256" key="5">
    <source>
        <dbReference type="ARBA" id="ARBA00013200"/>
    </source>
</evidence>
<evidence type="ECO:0000256" key="6">
    <source>
        <dbReference type="ARBA" id="ARBA00015850"/>
    </source>
</evidence>
<comment type="pathway">
    <text evidence="3 19">Cofactor biosynthesis; adenosylcobalamin biosynthesis; adenosylcobalamin from cob(II)yrinate a,c-diamide: step 7/7.</text>
</comment>
<accession>A0A5C4XTY9</accession>
<feature type="transmembrane region" description="Helical" evidence="19">
    <location>
        <begin position="41"/>
        <end position="60"/>
    </location>
</feature>
<feature type="transmembrane region" description="Helical" evidence="19">
    <location>
        <begin position="114"/>
        <end position="136"/>
    </location>
</feature>
<protein>
    <recommendedName>
        <fullName evidence="6 19">Adenosylcobinamide-GDP ribazoletransferase</fullName>
        <ecNumber evidence="5 19">2.7.8.26</ecNumber>
    </recommendedName>
    <alternativeName>
        <fullName evidence="16 19">Cobalamin synthase</fullName>
    </alternativeName>
    <alternativeName>
        <fullName evidence="15 19">Cobalamin-5'-phosphate synthase</fullName>
    </alternativeName>
</protein>
<evidence type="ECO:0000256" key="4">
    <source>
        <dbReference type="ARBA" id="ARBA00010561"/>
    </source>
</evidence>
<evidence type="ECO:0000256" key="16">
    <source>
        <dbReference type="ARBA" id="ARBA00032853"/>
    </source>
</evidence>
<keyword evidence="13 19" id="KW-0472">Membrane</keyword>
<dbReference type="OrthoDB" id="9794626at2"/>
<comment type="function">
    <text evidence="14 19">Joins adenosylcobinamide-GDP and alpha-ribazole to generate adenosylcobalamin (Ado-cobalamin). Also synthesizes adenosylcobalamin 5'-phosphate from adenosylcobinamide-GDP and alpha-ribazole 5'-phosphate.</text>
</comment>
<feature type="transmembrane region" description="Helical" evidence="19">
    <location>
        <begin position="195"/>
        <end position="221"/>
    </location>
</feature>
<evidence type="ECO:0000256" key="13">
    <source>
        <dbReference type="ARBA" id="ARBA00023136"/>
    </source>
</evidence>
<evidence type="ECO:0000256" key="19">
    <source>
        <dbReference type="HAMAP-Rule" id="MF_00719"/>
    </source>
</evidence>
<comment type="caution">
    <text evidence="20">The sequence shown here is derived from an EMBL/GenBank/DDBJ whole genome shotgun (WGS) entry which is preliminary data.</text>
</comment>
<evidence type="ECO:0000256" key="2">
    <source>
        <dbReference type="ARBA" id="ARBA00004651"/>
    </source>
</evidence>
<dbReference type="GO" id="GO:0009236">
    <property type="term" value="P:cobalamin biosynthetic process"/>
    <property type="evidence" value="ECO:0007669"/>
    <property type="project" value="UniProtKB-UniRule"/>
</dbReference>
<keyword evidence="12 19" id="KW-1133">Transmembrane helix</keyword>
<dbReference type="PANTHER" id="PTHR34148:SF1">
    <property type="entry name" value="ADENOSYLCOBINAMIDE-GDP RIBAZOLETRANSFERASE"/>
    <property type="match status" value="1"/>
</dbReference>
<evidence type="ECO:0000256" key="14">
    <source>
        <dbReference type="ARBA" id="ARBA00025228"/>
    </source>
</evidence>
<organism evidence="20 21">
    <name type="scientific">Aliirhizobium smilacinae</name>
    <dbReference type="NCBI Taxonomy" id="1395944"/>
    <lineage>
        <taxon>Bacteria</taxon>
        <taxon>Pseudomonadati</taxon>
        <taxon>Pseudomonadota</taxon>
        <taxon>Alphaproteobacteria</taxon>
        <taxon>Hyphomicrobiales</taxon>
        <taxon>Rhizobiaceae</taxon>
        <taxon>Aliirhizobium</taxon>
    </lineage>
</organism>
<gene>
    <name evidence="19 20" type="primary">cobS</name>
    <name evidence="20" type="ORF">FHP24_00675</name>
</gene>
<keyword evidence="7 19" id="KW-1003">Cell membrane</keyword>
<keyword evidence="10 19" id="KW-0812">Transmembrane</keyword>
<keyword evidence="11 19" id="KW-0460">Magnesium</keyword>
<comment type="catalytic activity">
    <reaction evidence="17 19">
        <text>alpha-ribazole + adenosylcob(III)inamide-GDP = adenosylcob(III)alamin + GMP + H(+)</text>
        <dbReference type="Rhea" id="RHEA:16049"/>
        <dbReference type="ChEBI" id="CHEBI:10329"/>
        <dbReference type="ChEBI" id="CHEBI:15378"/>
        <dbReference type="ChEBI" id="CHEBI:18408"/>
        <dbReference type="ChEBI" id="CHEBI:58115"/>
        <dbReference type="ChEBI" id="CHEBI:60487"/>
        <dbReference type="EC" id="2.7.8.26"/>
    </reaction>
</comment>
<dbReference type="EMBL" id="VDMN01000001">
    <property type="protein sequence ID" value="TNM66671.1"/>
    <property type="molecule type" value="Genomic_DNA"/>
</dbReference>
<dbReference type="RefSeq" id="WP_139676059.1">
    <property type="nucleotide sequence ID" value="NZ_VDMN01000001.1"/>
</dbReference>
<dbReference type="AlphaFoldDB" id="A0A5C4XTY9"/>
<keyword evidence="21" id="KW-1185">Reference proteome</keyword>
<comment type="subcellular location">
    <subcellularLocation>
        <location evidence="2 19">Cell membrane</location>
        <topology evidence="2 19">Multi-pass membrane protein</topology>
    </subcellularLocation>
</comment>
<keyword evidence="8 19" id="KW-0169">Cobalamin biosynthesis</keyword>
<keyword evidence="9 19" id="KW-0808">Transferase</keyword>
<dbReference type="Proteomes" id="UP000311605">
    <property type="component" value="Unassembled WGS sequence"/>
</dbReference>
<evidence type="ECO:0000256" key="15">
    <source>
        <dbReference type="ARBA" id="ARBA00032605"/>
    </source>
</evidence>
<evidence type="ECO:0000256" key="12">
    <source>
        <dbReference type="ARBA" id="ARBA00022989"/>
    </source>
</evidence>
<dbReference type="UniPathway" id="UPA00148">
    <property type="reaction ID" value="UER00238"/>
</dbReference>
<evidence type="ECO:0000256" key="7">
    <source>
        <dbReference type="ARBA" id="ARBA00022475"/>
    </source>
</evidence>
<proteinExistence type="inferred from homology"/>
<dbReference type="PANTHER" id="PTHR34148">
    <property type="entry name" value="ADENOSYLCOBINAMIDE-GDP RIBAZOLETRANSFERASE"/>
    <property type="match status" value="1"/>
</dbReference>
<evidence type="ECO:0000256" key="18">
    <source>
        <dbReference type="ARBA" id="ARBA00049504"/>
    </source>
</evidence>
<evidence type="ECO:0000256" key="3">
    <source>
        <dbReference type="ARBA" id="ARBA00004663"/>
    </source>
</evidence>
<comment type="catalytic activity">
    <reaction evidence="18 19">
        <text>alpha-ribazole 5'-phosphate + adenosylcob(III)inamide-GDP = adenosylcob(III)alamin 5'-phosphate + GMP + H(+)</text>
        <dbReference type="Rhea" id="RHEA:23560"/>
        <dbReference type="ChEBI" id="CHEBI:15378"/>
        <dbReference type="ChEBI" id="CHEBI:57918"/>
        <dbReference type="ChEBI" id="CHEBI:58115"/>
        <dbReference type="ChEBI" id="CHEBI:60487"/>
        <dbReference type="ChEBI" id="CHEBI:60493"/>
        <dbReference type="EC" id="2.7.8.26"/>
    </reaction>
</comment>
<dbReference type="GO" id="GO:0051073">
    <property type="term" value="F:adenosylcobinamide-GDP ribazoletransferase activity"/>
    <property type="evidence" value="ECO:0007669"/>
    <property type="project" value="UniProtKB-UniRule"/>
</dbReference>
<evidence type="ECO:0000313" key="21">
    <source>
        <dbReference type="Proteomes" id="UP000311605"/>
    </source>
</evidence>
<name>A0A5C4XTY9_9HYPH</name>
<evidence type="ECO:0000256" key="8">
    <source>
        <dbReference type="ARBA" id="ARBA00022573"/>
    </source>
</evidence>
<feature type="transmembrane region" description="Helical" evidence="19">
    <location>
        <begin position="67"/>
        <end position="85"/>
    </location>
</feature>
<evidence type="ECO:0000256" key="1">
    <source>
        <dbReference type="ARBA" id="ARBA00001946"/>
    </source>
</evidence>
<reference evidence="20 21" key="1">
    <citation type="submission" date="2019-06" db="EMBL/GenBank/DDBJ databases">
        <title>The draft genome of Rhizobium smilacinae PTYR-5.</title>
        <authorList>
            <person name="Liu L."/>
            <person name="Li L."/>
            <person name="Zhang X."/>
        </authorList>
    </citation>
    <scope>NUCLEOTIDE SEQUENCE [LARGE SCALE GENOMIC DNA]</scope>
    <source>
        <strain evidence="20 21">PTYR-5</strain>
    </source>
</reference>
<sequence>MPNATDFIADLARSVAFLSRIPVPDRFFLGQSGSFSRTVRAFPLAGVLIGLIPALLLYTLSQTGDALVTSLIALSLMVLMTGALHEDGLADAADGLGGGRDKEHALAIMKDSRIGSYGVVAMILSFLLRAASLAALARFDSSLAAVSMLAAACVSRSVMIWHWSALPPARTNGVAASIGAPERTARNVALLTGGVMGLIFVASHLGVMVAIFVVLVAAAAGQLFTGFVRRKLGGHTGDTIGATQQISEIVLLATLALIA</sequence>
<comment type="similarity">
    <text evidence="4 19">Belongs to the CobS family.</text>
</comment>
<dbReference type="HAMAP" id="MF_00719">
    <property type="entry name" value="CobS"/>
    <property type="match status" value="1"/>
</dbReference>
<evidence type="ECO:0000256" key="17">
    <source>
        <dbReference type="ARBA" id="ARBA00048623"/>
    </source>
</evidence>